<dbReference type="Proteomes" id="UP000016567">
    <property type="component" value="Unassembled WGS sequence"/>
</dbReference>
<reference evidence="2 3" key="1">
    <citation type="submission" date="2013-09" db="EMBL/GenBank/DDBJ databases">
        <title>Whole genome shotgun sequence of Vibrio azureus NBRC 104587.</title>
        <authorList>
            <person name="Isaki S."/>
            <person name="Hosoyama A."/>
            <person name="Numata M."/>
            <person name="Hashimoto M."/>
            <person name="Hosoyama Y."/>
            <person name="Tsuchikane K."/>
            <person name="Noguchi M."/>
            <person name="Hirakata S."/>
            <person name="Ichikawa N."/>
            <person name="Ohji S."/>
            <person name="Yamazoe A."/>
            <person name="Fujita N."/>
        </authorList>
    </citation>
    <scope>NUCLEOTIDE SEQUENCE [LARGE SCALE GENOMIC DNA]</scope>
    <source>
        <strain evidence="2 3">NBRC 104587</strain>
    </source>
</reference>
<feature type="transmembrane region" description="Helical" evidence="1">
    <location>
        <begin position="147"/>
        <end position="167"/>
    </location>
</feature>
<name>U3CEJ4_9VIBR</name>
<keyword evidence="1" id="KW-1133">Transmembrane helix</keyword>
<sequence>MLFILLAFLVFGMFWLLFHNRPSSLICSTKPIDHMKPDHHAKLTYHTQSSRHMTSRDMVTNSSTNKVTQNRAINHKGIKKVDARYWLRRCSQIYQPYCLRTTFFAIAYFSNFIASANALHLASYSEQKMYLLLSRTGQSFVIDRYTLGLWSGFIALVSFVITWHFSVYCAGKLGKYLHRIISIHYQRFSALCLGFCCSFSYLLLISIFWLFRDDYSIWYGLSLIPVFFILTIPMLWAIPLPRTSISKHE</sequence>
<keyword evidence="1" id="KW-0812">Transmembrane</keyword>
<feature type="transmembrane region" description="Helical" evidence="1">
    <location>
        <begin position="188"/>
        <end position="211"/>
    </location>
</feature>
<protein>
    <submittedName>
        <fullName evidence="2">Uncharacterized protein</fullName>
    </submittedName>
</protein>
<dbReference type="EMBL" id="BATL01000051">
    <property type="protein sequence ID" value="GAD76738.1"/>
    <property type="molecule type" value="Genomic_DNA"/>
</dbReference>
<keyword evidence="3" id="KW-1185">Reference proteome</keyword>
<gene>
    <name evidence="2" type="ORF">VAZ01S_051_00035</name>
</gene>
<dbReference type="AlphaFoldDB" id="U3CEJ4"/>
<evidence type="ECO:0000313" key="3">
    <source>
        <dbReference type="Proteomes" id="UP000016567"/>
    </source>
</evidence>
<accession>U3CEJ4</accession>
<evidence type="ECO:0000256" key="1">
    <source>
        <dbReference type="SAM" id="Phobius"/>
    </source>
</evidence>
<organism evidence="2 3">
    <name type="scientific">Vibrio azureus NBRC 104587</name>
    <dbReference type="NCBI Taxonomy" id="1219077"/>
    <lineage>
        <taxon>Bacteria</taxon>
        <taxon>Pseudomonadati</taxon>
        <taxon>Pseudomonadota</taxon>
        <taxon>Gammaproteobacteria</taxon>
        <taxon>Vibrionales</taxon>
        <taxon>Vibrionaceae</taxon>
        <taxon>Vibrio</taxon>
    </lineage>
</organism>
<comment type="caution">
    <text evidence="2">The sequence shown here is derived from an EMBL/GenBank/DDBJ whole genome shotgun (WGS) entry which is preliminary data.</text>
</comment>
<keyword evidence="1" id="KW-0472">Membrane</keyword>
<proteinExistence type="predicted"/>
<feature type="transmembrane region" description="Helical" evidence="1">
    <location>
        <begin position="217"/>
        <end position="238"/>
    </location>
</feature>
<evidence type="ECO:0000313" key="2">
    <source>
        <dbReference type="EMBL" id="GAD76738.1"/>
    </source>
</evidence>
<dbReference type="eggNOG" id="ENOG5031MP3">
    <property type="taxonomic scope" value="Bacteria"/>
</dbReference>